<feature type="chain" id="PRO_5016645973" description="DUF4421 domain-containing protein" evidence="1">
    <location>
        <begin position="20"/>
        <end position="323"/>
    </location>
</feature>
<dbReference type="EMBL" id="QOWE01000026">
    <property type="protein sequence ID" value="RCR66585.1"/>
    <property type="molecule type" value="Genomic_DNA"/>
</dbReference>
<evidence type="ECO:0000256" key="1">
    <source>
        <dbReference type="SAM" id="SignalP"/>
    </source>
</evidence>
<protein>
    <recommendedName>
        <fullName evidence="4">DUF4421 domain-containing protein</fullName>
    </recommendedName>
</protein>
<dbReference type="AlphaFoldDB" id="A0A368JH55"/>
<keyword evidence="3" id="KW-1185">Reference proteome</keyword>
<evidence type="ECO:0008006" key="4">
    <source>
        <dbReference type="Google" id="ProtNLM"/>
    </source>
</evidence>
<keyword evidence="1" id="KW-0732">Signal</keyword>
<evidence type="ECO:0000313" key="2">
    <source>
        <dbReference type="EMBL" id="RCR66585.1"/>
    </source>
</evidence>
<accession>A0A368JH55</accession>
<feature type="signal peptide" evidence="1">
    <location>
        <begin position="1"/>
        <end position="19"/>
    </location>
</feature>
<organism evidence="2 3">
    <name type="scientific">Larkinella punicea</name>
    <dbReference type="NCBI Taxonomy" id="2315727"/>
    <lineage>
        <taxon>Bacteria</taxon>
        <taxon>Pseudomonadati</taxon>
        <taxon>Bacteroidota</taxon>
        <taxon>Cytophagia</taxon>
        <taxon>Cytophagales</taxon>
        <taxon>Spirosomataceae</taxon>
        <taxon>Larkinella</taxon>
    </lineage>
</organism>
<evidence type="ECO:0000313" key="3">
    <source>
        <dbReference type="Proteomes" id="UP000253383"/>
    </source>
</evidence>
<dbReference type="OrthoDB" id="942794at2"/>
<dbReference type="Proteomes" id="UP000253383">
    <property type="component" value="Unassembled WGS sequence"/>
</dbReference>
<comment type="caution">
    <text evidence="2">The sequence shown here is derived from an EMBL/GenBank/DDBJ whole genome shotgun (WGS) entry which is preliminary data.</text>
</comment>
<gene>
    <name evidence="2" type="ORF">DUE52_26295</name>
</gene>
<proteinExistence type="predicted"/>
<reference evidence="2 3" key="1">
    <citation type="submission" date="2018-07" db="EMBL/GenBank/DDBJ databases">
        <title>Genome analysis of Larkinella rosea.</title>
        <authorList>
            <person name="Zhou Z."/>
            <person name="Wang G."/>
        </authorList>
    </citation>
    <scope>NUCLEOTIDE SEQUENCE [LARGE SCALE GENOMIC DNA]</scope>
    <source>
        <strain evidence="3">zzj9</strain>
    </source>
</reference>
<sequence length="323" mass="36106">MKTALTTFWLSILVCPAIAQGITDYYRPPVKSADEFTPEFRSNKERRAEMTKLIARYGETYIRERWYIGGDGFFRTDKGQLDQTFNGLISTKGTTQTGWSAVIGWVSNERWAVEGGYARSPIHNTLVVGSGSNALDLRFENNKHGFVVRGKRLMRFGNRAARRSGLWLGAGVWMVPNNGQQVSSFLVEGYSYSGSGGGFGRNSRARVDTIQIFGATRLSPRLNGMAEASAEYTVKLGGKAELSLFARKYWGLSNSITTNLLYTVNRGESQSAVLRADGSGWSVGVSLRYVYALRYDLRKMPGIFNLRGNRPETVNEKRRRTQL</sequence>
<name>A0A368JH55_9BACT</name>
<dbReference type="RefSeq" id="WP_114409064.1">
    <property type="nucleotide sequence ID" value="NZ_QOWE01000026.1"/>
</dbReference>